<name>A0A194XME4_MOLSC</name>
<dbReference type="EMBL" id="KQ947408">
    <property type="protein sequence ID" value="KUJ21348.1"/>
    <property type="molecule type" value="Genomic_DNA"/>
</dbReference>
<dbReference type="RefSeq" id="XP_018075703.1">
    <property type="nucleotide sequence ID" value="XM_018222253.1"/>
</dbReference>
<dbReference type="PANTHER" id="PTHR36206">
    <property type="entry name" value="ASPERCRYPTIN BIOSYNTHESIS CLUSTER-SPECIFIC TRANSCRIPTION REGULATOR ATNN-RELATED"/>
    <property type="match status" value="1"/>
</dbReference>
<keyword evidence="6" id="KW-0539">Nucleus</keyword>
<dbReference type="Gene3D" id="4.10.240.10">
    <property type="entry name" value="Zn(2)-C6 fungal-type DNA-binding domain"/>
    <property type="match status" value="1"/>
</dbReference>
<evidence type="ECO:0000256" key="5">
    <source>
        <dbReference type="ARBA" id="ARBA00023163"/>
    </source>
</evidence>
<protein>
    <recommendedName>
        <fullName evidence="8">Zn(2)-C6 fungal-type domain-containing protein</fullName>
    </recommendedName>
</protein>
<keyword evidence="5" id="KW-0804">Transcription</keyword>
<dbReference type="GeneID" id="28831979"/>
<dbReference type="PROSITE" id="PS00463">
    <property type="entry name" value="ZN2_CY6_FUNGAL_1"/>
    <property type="match status" value="1"/>
</dbReference>
<dbReference type="SMART" id="SM00066">
    <property type="entry name" value="GAL4"/>
    <property type="match status" value="1"/>
</dbReference>
<dbReference type="Pfam" id="PF11951">
    <property type="entry name" value="Fungal_trans_2"/>
    <property type="match status" value="1"/>
</dbReference>
<evidence type="ECO:0000256" key="7">
    <source>
        <dbReference type="SAM" id="MobiDB-lite"/>
    </source>
</evidence>
<reference evidence="9 10" key="1">
    <citation type="submission" date="2015-10" db="EMBL/GenBank/DDBJ databases">
        <title>Full genome of DAOMC 229536 Phialocephala scopiformis, a fungal endophyte of spruce producing the potent anti-insectan compound rugulosin.</title>
        <authorList>
            <consortium name="DOE Joint Genome Institute"/>
            <person name="Walker A.K."/>
            <person name="Frasz S.L."/>
            <person name="Seifert K.A."/>
            <person name="Miller J.D."/>
            <person name="Mondo S.J."/>
            <person name="Labutti K."/>
            <person name="Lipzen A."/>
            <person name="Dockter R."/>
            <person name="Kennedy M."/>
            <person name="Grigoriev I.V."/>
            <person name="Spatafora J.W."/>
        </authorList>
    </citation>
    <scope>NUCLEOTIDE SEQUENCE [LARGE SCALE GENOMIC DNA]</scope>
    <source>
        <strain evidence="9 10">CBS 120377</strain>
    </source>
</reference>
<dbReference type="OrthoDB" id="2593732at2759"/>
<dbReference type="PROSITE" id="PS50048">
    <property type="entry name" value="ZN2_CY6_FUNGAL_2"/>
    <property type="match status" value="1"/>
</dbReference>
<evidence type="ECO:0000256" key="3">
    <source>
        <dbReference type="ARBA" id="ARBA00023015"/>
    </source>
</evidence>
<feature type="region of interest" description="Disordered" evidence="7">
    <location>
        <begin position="56"/>
        <end position="80"/>
    </location>
</feature>
<keyword evidence="10" id="KW-1185">Reference proteome</keyword>
<organism evidence="9 10">
    <name type="scientific">Mollisia scopiformis</name>
    <name type="common">Conifer needle endophyte fungus</name>
    <name type="synonym">Phialocephala scopiformis</name>
    <dbReference type="NCBI Taxonomy" id="149040"/>
    <lineage>
        <taxon>Eukaryota</taxon>
        <taxon>Fungi</taxon>
        <taxon>Dikarya</taxon>
        <taxon>Ascomycota</taxon>
        <taxon>Pezizomycotina</taxon>
        <taxon>Leotiomycetes</taxon>
        <taxon>Helotiales</taxon>
        <taxon>Mollisiaceae</taxon>
        <taxon>Mollisia</taxon>
    </lineage>
</organism>
<dbReference type="SUPFAM" id="SSF57701">
    <property type="entry name" value="Zn2/Cys6 DNA-binding domain"/>
    <property type="match status" value="1"/>
</dbReference>
<proteinExistence type="predicted"/>
<keyword evidence="3" id="KW-0805">Transcription regulation</keyword>
<keyword evidence="4" id="KW-0238">DNA-binding</keyword>
<evidence type="ECO:0000256" key="2">
    <source>
        <dbReference type="ARBA" id="ARBA00022833"/>
    </source>
</evidence>
<feature type="domain" description="Zn(2)-C6 fungal-type" evidence="8">
    <location>
        <begin position="23"/>
        <end position="51"/>
    </location>
</feature>
<dbReference type="PANTHER" id="PTHR36206:SF4">
    <property type="entry name" value="HYPOTHETICAL CONSERVED PROTEIN (EUROFUNG)-RELATED"/>
    <property type="match status" value="1"/>
</dbReference>
<dbReference type="InterPro" id="IPR036864">
    <property type="entry name" value="Zn2-C6_fun-type_DNA-bd_sf"/>
</dbReference>
<dbReference type="InParanoid" id="A0A194XME4"/>
<evidence type="ECO:0000256" key="4">
    <source>
        <dbReference type="ARBA" id="ARBA00023125"/>
    </source>
</evidence>
<dbReference type="GO" id="GO:0008270">
    <property type="term" value="F:zinc ion binding"/>
    <property type="evidence" value="ECO:0007669"/>
    <property type="project" value="InterPro"/>
</dbReference>
<keyword evidence="2" id="KW-0862">Zinc</keyword>
<dbReference type="GO" id="GO:0000981">
    <property type="term" value="F:DNA-binding transcription factor activity, RNA polymerase II-specific"/>
    <property type="evidence" value="ECO:0007669"/>
    <property type="project" value="InterPro"/>
</dbReference>
<dbReference type="Proteomes" id="UP000070700">
    <property type="component" value="Unassembled WGS sequence"/>
</dbReference>
<dbReference type="Pfam" id="PF00172">
    <property type="entry name" value="Zn_clus"/>
    <property type="match status" value="1"/>
</dbReference>
<evidence type="ECO:0000256" key="1">
    <source>
        <dbReference type="ARBA" id="ARBA00022723"/>
    </source>
</evidence>
<dbReference type="InterPro" id="IPR052360">
    <property type="entry name" value="Transcr_Regulatory_Proteins"/>
</dbReference>
<evidence type="ECO:0000259" key="8">
    <source>
        <dbReference type="PROSITE" id="PS50048"/>
    </source>
</evidence>
<dbReference type="KEGG" id="psco:LY89DRAFT_778907"/>
<evidence type="ECO:0000313" key="10">
    <source>
        <dbReference type="Proteomes" id="UP000070700"/>
    </source>
</evidence>
<dbReference type="GO" id="GO:0003677">
    <property type="term" value="F:DNA binding"/>
    <property type="evidence" value="ECO:0007669"/>
    <property type="project" value="UniProtKB-KW"/>
</dbReference>
<accession>A0A194XME4</accession>
<keyword evidence="1" id="KW-0479">Metal-binding</keyword>
<dbReference type="InterPro" id="IPR001138">
    <property type="entry name" value="Zn2Cys6_DnaBD"/>
</dbReference>
<evidence type="ECO:0000256" key="6">
    <source>
        <dbReference type="ARBA" id="ARBA00023242"/>
    </source>
</evidence>
<evidence type="ECO:0000313" key="9">
    <source>
        <dbReference type="EMBL" id="KUJ21348.1"/>
    </source>
</evidence>
<feature type="compositionally biased region" description="Low complexity" evidence="7">
    <location>
        <begin position="56"/>
        <end position="68"/>
    </location>
</feature>
<dbReference type="InterPro" id="IPR021858">
    <property type="entry name" value="Fun_TF"/>
</dbReference>
<gene>
    <name evidence="9" type="ORF">LY89DRAFT_778907</name>
</gene>
<dbReference type="AlphaFoldDB" id="A0A194XME4"/>
<dbReference type="CDD" id="cd00067">
    <property type="entry name" value="GAL4"/>
    <property type="match status" value="1"/>
</dbReference>
<sequence length="533" mass="60644">MPTKERSQTPNRVRAYKPKVKTGCITCRIRHKKCDETKPHCQRCISTGRKCDGYLSTPSSSNNSPSPSKITPLPKPQFKGNDLERRSFDFFCKRTVLTLSGIFDPTFWTRLVLQATHHEPAIRHAVVALGALHETSELGSREGPSIFALQQYGKAMGCLINSTPEEKKRAADVALMTCVLFVCFEIMREHHGTAISHIESGVKIISSLQSGVESTDTWSLSRSPYAEPSILNPIFIRLDRQVSEITFRRKRQLLDHVLDDKVSGYHTNIPMTFTSLEQARNSLDHIRTLSVRFMKKAMPDPSFRDPAKKALTLDVLKTSSFIRLQQWSTAFNSFIRYHGDFDTTGQEAVHVLKMHRIFMGIVMGVDEERSFADETVWDQYKPQYEAIVAHATSVIELKTRDCETEGRKRATFNLDSGINFPLIFVASKCRDGAIRRKAIQLLRTMDRYEGIWNSILSARVAERLISIEEKGLVGEEEFLKASEIPNENRLGGAETRWMTDRRVQMIYTRKGRMIIGGDSYQGGNVVMEELLEW</sequence>